<evidence type="ECO:0000256" key="2">
    <source>
        <dbReference type="SAM" id="SignalP"/>
    </source>
</evidence>
<dbReference type="OrthoDB" id="9808013at2"/>
<dbReference type="RefSeq" id="WP_039421281.1">
    <property type="nucleotide sequence ID" value="NZ_JRAI01000059.1"/>
</dbReference>
<dbReference type="Pfam" id="PF04371">
    <property type="entry name" value="PAD_porph"/>
    <property type="match status" value="1"/>
</dbReference>
<feature type="chain" id="PRO_5001998732" evidence="2">
    <location>
        <begin position="24"/>
        <end position="556"/>
    </location>
</feature>
<keyword evidence="2" id="KW-0732">Signal</keyword>
<evidence type="ECO:0000313" key="3">
    <source>
        <dbReference type="EMBL" id="KGN85264.1"/>
    </source>
</evidence>
<protein>
    <submittedName>
        <fullName evidence="3">Peptidylarginine deiminase</fullName>
    </submittedName>
</protein>
<dbReference type="AlphaFoldDB" id="A0A0A2FA06"/>
<name>A0A0A2FA06_9PORP</name>
<proteinExistence type="predicted"/>
<dbReference type="InterPro" id="IPR007466">
    <property type="entry name" value="Peptidyl-Arg-deiminase_porph"/>
</dbReference>
<dbReference type="eggNOG" id="COG2957">
    <property type="taxonomic scope" value="Bacteria"/>
</dbReference>
<gene>
    <name evidence="3" type="ORF">HR08_06720</name>
</gene>
<dbReference type="PANTHER" id="PTHR31377:SF0">
    <property type="entry name" value="AGMATINE DEIMINASE-RELATED"/>
    <property type="match status" value="1"/>
</dbReference>
<dbReference type="GO" id="GO:0004668">
    <property type="term" value="F:protein-arginine deiminase activity"/>
    <property type="evidence" value="ECO:0007669"/>
    <property type="project" value="InterPro"/>
</dbReference>
<dbReference type="Gene3D" id="3.75.10.10">
    <property type="entry name" value="L-arginine/glycine Amidinotransferase, Chain A"/>
    <property type="match status" value="1"/>
</dbReference>
<dbReference type="PANTHER" id="PTHR31377">
    <property type="entry name" value="AGMATINE DEIMINASE-RELATED"/>
    <property type="match status" value="1"/>
</dbReference>
<dbReference type="SUPFAM" id="SSF55909">
    <property type="entry name" value="Pentein"/>
    <property type="match status" value="1"/>
</dbReference>
<dbReference type="EMBL" id="JRAI01000059">
    <property type="protein sequence ID" value="KGN85264.1"/>
    <property type="molecule type" value="Genomic_DNA"/>
</dbReference>
<evidence type="ECO:0000313" key="4">
    <source>
        <dbReference type="Proteomes" id="UP000030130"/>
    </source>
</evidence>
<dbReference type="GO" id="GO:0009446">
    <property type="term" value="P:putrescine biosynthetic process"/>
    <property type="evidence" value="ECO:0007669"/>
    <property type="project" value="InterPro"/>
</dbReference>
<organism evidence="3 4">
    <name type="scientific">Porphyromonas gulae</name>
    <dbReference type="NCBI Taxonomy" id="111105"/>
    <lineage>
        <taxon>Bacteria</taxon>
        <taxon>Pseudomonadati</taxon>
        <taxon>Bacteroidota</taxon>
        <taxon>Bacteroidia</taxon>
        <taxon>Bacteroidales</taxon>
        <taxon>Porphyromonadaceae</taxon>
        <taxon>Porphyromonas</taxon>
    </lineage>
</organism>
<feature type="signal peptide" evidence="2">
    <location>
        <begin position="1"/>
        <end position="23"/>
    </location>
</feature>
<dbReference type="Proteomes" id="UP000030130">
    <property type="component" value="Unassembled WGS sequence"/>
</dbReference>
<dbReference type="STRING" id="111105.HR09_10385"/>
<keyword evidence="1" id="KW-0378">Hydrolase</keyword>
<comment type="caution">
    <text evidence="3">The sequence shown here is derived from an EMBL/GenBank/DDBJ whole genome shotgun (WGS) entry which is preliminary data.</text>
</comment>
<reference evidence="3 4" key="1">
    <citation type="submission" date="2014-08" db="EMBL/GenBank/DDBJ databases">
        <title>Porphyromonas gulae strain:COT-052_OH1451 Genome sequencing.</title>
        <authorList>
            <person name="Wallis C."/>
            <person name="Deusch O."/>
            <person name="O'Flynn C."/>
            <person name="Davis I."/>
            <person name="Jospin G."/>
            <person name="Darling A.E."/>
            <person name="Coil D.A."/>
            <person name="Alexiev A."/>
            <person name="Horsfall A."/>
            <person name="Kirkwood N."/>
            <person name="Harris S."/>
            <person name="Eisen J.A."/>
        </authorList>
    </citation>
    <scope>NUCLEOTIDE SEQUENCE [LARGE SCALE GENOMIC DNA]</scope>
    <source>
        <strain evidence="4">COT-052 OH1451</strain>
    </source>
</reference>
<dbReference type="GO" id="GO:0047632">
    <property type="term" value="F:agmatine deiminase activity"/>
    <property type="evidence" value="ECO:0007669"/>
    <property type="project" value="TreeGrafter"/>
</dbReference>
<evidence type="ECO:0000256" key="1">
    <source>
        <dbReference type="ARBA" id="ARBA00022801"/>
    </source>
</evidence>
<sequence>MKKLLQAKALMLALGLFQLPAIAQTQTQTNGRNYQFATEEMQRAFQETNPPAGPVRAIAEYERSAAVLVRYPFGIPMELIKELAKNDKVITIVANETQKNTVTTQYTQNGVNLSNCDFIIAKTDSYWTRDYTGWFAMYDTNKVGLVDFIYNRPRPNDDDFPKYEAQYLGIEMFGMKLKQTGGNYMTDGYGSAVQSHIAYTENPSLSQAQVNQKMKDYLGITHHDVVQDPNNTYIDHVDCWGKYLAPNKILIRKVPNNHAQYQALEDMAAYFAAQTCAWGTKYEIYRVLATNEQPYTNSLILNNRVFVPVNGPASVDNDALNVYKTAMPGYEIIGIKGAPGTPWLGTDALHCRTHEVADKGYLYIKHYPILGEQAGPNYKIEANVISCANATISPVQCYYRINGSGSFNAVDMTMESTGHYTYSFTGLNKNDKVEYYISAADNSGRKETYPFIGEPDPFKFTCMNETNTCTVTGAAKTLRAWFNADRSELAVSVSLNAAGTYRIKLYNTLGEEVAAMNKDLVAGTSVFSMDVFSHAPGAYVLVVEGNGIRETMKIVK</sequence>
<accession>A0A0A2FA06</accession>